<keyword evidence="3" id="KW-1185">Reference proteome</keyword>
<dbReference type="EMBL" id="BAABWU010000001">
    <property type="protein sequence ID" value="GAA6195158.1"/>
    <property type="molecule type" value="Genomic_DNA"/>
</dbReference>
<reference evidence="2 3" key="1">
    <citation type="submission" date="2024-04" db="EMBL/GenBank/DDBJ databases">
        <title>Draft genome sequence of Pseudophaeobacter arcticus NBRC 116598.</title>
        <authorList>
            <person name="Miyakawa T."/>
            <person name="Kusuya Y."/>
            <person name="Miura T."/>
        </authorList>
    </citation>
    <scope>NUCLEOTIDE SEQUENCE [LARGE SCALE GENOMIC DNA]</scope>
    <source>
        <strain evidence="2 3">SU-CL00105</strain>
    </source>
</reference>
<dbReference type="PANTHER" id="PTHR43319:SF3">
    <property type="entry name" value="BETA-LACTAMASE-RELATED DOMAIN-CONTAINING PROTEIN"/>
    <property type="match status" value="1"/>
</dbReference>
<dbReference type="Pfam" id="PF00144">
    <property type="entry name" value="Beta-lactamase"/>
    <property type="match status" value="1"/>
</dbReference>
<gene>
    <name evidence="2" type="ORF">NBRC116598_06020</name>
</gene>
<sequence length="411" mass="44146">MDTNQKRWSSAVETPVGSTRICGRVAPGFEPLAEAFCDNFTARGEVAASVHLEWRGKEVLSLWGGRVSDTQDWHEDTLSVVFSATKPATALCIHLLAQRGVIALDAPVADYWPAFASHGKDGISVDMVLDHSAGVPALTEPLKPDCLTDHAYMAQALEQAHPMFVPGTRTAYHPVTGGFILAEIIRRTDGRTLGQFFAEEIAAPLGIEFWLGLPEDQDHRVAPIRHFVPQKGGAPTAFGMALRDKTSPQALFFFNHGDWMAKGVNTRAGRAAEIGAASGITNARGLARLHGAMRPEGRLGLTQDTCDRFTRTTSATHCDGMLLQPTRFGGGFMHRMDNRSSADRPTRGDSFLIPDQAFGHVGAGGSFAFCDPSRDLAIGYAMTQMGEGFLVNDRGAALIAALNACDLGAPT</sequence>
<accession>A0ABQ0AH21</accession>
<comment type="caution">
    <text evidence="2">The sequence shown here is derived from an EMBL/GenBank/DDBJ whole genome shotgun (WGS) entry which is preliminary data.</text>
</comment>
<dbReference type="InterPro" id="IPR012338">
    <property type="entry name" value="Beta-lactam/transpept-like"/>
</dbReference>
<name>A0ABQ0AH21_9RHOB</name>
<dbReference type="SUPFAM" id="SSF56601">
    <property type="entry name" value="beta-lactamase/transpeptidase-like"/>
    <property type="match status" value="1"/>
</dbReference>
<dbReference type="Gene3D" id="3.40.710.10">
    <property type="entry name" value="DD-peptidase/beta-lactamase superfamily"/>
    <property type="match status" value="1"/>
</dbReference>
<dbReference type="InterPro" id="IPR001466">
    <property type="entry name" value="Beta-lactam-related"/>
</dbReference>
<proteinExistence type="predicted"/>
<dbReference type="Proteomes" id="UP001441944">
    <property type="component" value="Unassembled WGS sequence"/>
</dbReference>
<protein>
    <submittedName>
        <fullName evidence="2">Serine hydrolase domain-containing protein</fullName>
    </submittedName>
</protein>
<evidence type="ECO:0000313" key="3">
    <source>
        <dbReference type="Proteomes" id="UP001441944"/>
    </source>
</evidence>
<evidence type="ECO:0000259" key="1">
    <source>
        <dbReference type="Pfam" id="PF00144"/>
    </source>
</evidence>
<feature type="domain" description="Beta-lactamase-related" evidence="1">
    <location>
        <begin position="46"/>
        <end position="397"/>
    </location>
</feature>
<dbReference type="RefSeq" id="WP_353396972.1">
    <property type="nucleotide sequence ID" value="NZ_BAABWU010000001.1"/>
</dbReference>
<dbReference type="InterPro" id="IPR052907">
    <property type="entry name" value="Beta-lactamase/esterase"/>
</dbReference>
<dbReference type="GO" id="GO:0016787">
    <property type="term" value="F:hydrolase activity"/>
    <property type="evidence" value="ECO:0007669"/>
    <property type="project" value="UniProtKB-KW"/>
</dbReference>
<organism evidence="2 3">
    <name type="scientific">Pseudophaeobacter arcticus</name>
    <dbReference type="NCBI Taxonomy" id="385492"/>
    <lineage>
        <taxon>Bacteria</taxon>
        <taxon>Pseudomonadati</taxon>
        <taxon>Pseudomonadota</taxon>
        <taxon>Alphaproteobacteria</taxon>
        <taxon>Rhodobacterales</taxon>
        <taxon>Paracoccaceae</taxon>
        <taxon>Pseudophaeobacter</taxon>
    </lineage>
</organism>
<keyword evidence="2" id="KW-0378">Hydrolase</keyword>
<dbReference type="PANTHER" id="PTHR43319">
    <property type="entry name" value="BETA-LACTAMASE-RELATED"/>
    <property type="match status" value="1"/>
</dbReference>
<evidence type="ECO:0000313" key="2">
    <source>
        <dbReference type="EMBL" id="GAA6195158.1"/>
    </source>
</evidence>